<gene>
    <name evidence="8" type="ORF">G7070_01020</name>
</gene>
<evidence type="ECO:0000256" key="6">
    <source>
        <dbReference type="SAM" id="Phobius"/>
    </source>
</evidence>
<reference evidence="8 9" key="1">
    <citation type="submission" date="2020-03" db="EMBL/GenBank/DDBJ databases">
        <title>Propioniciclava sp. nov., isolated from Hydrophilus acuminatus.</title>
        <authorList>
            <person name="Hyun D.-W."/>
            <person name="Bae J.-W."/>
        </authorList>
    </citation>
    <scope>NUCLEOTIDE SEQUENCE [LARGE SCALE GENOMIC DNA]</scope>
    <source>
        <strain evidence="8 9">HDW11</strain>
    </source>
</reference>
<organism evidence="8 9">
    <name type="scientific">Propioniciclava coleopterorum</name>
    <dbReference type="NCBI Taxonomy" id="2714937"/>
    <lineage>
        <taxon>Bacteria</taxon>
        <taxon>Bacillati</taxon>
        <taxon>Actinomycetota</taxon>
        <taxon>Actinomycetes</taxon>
        <taxon>Propionibacteriales</taxon>
        <taxon>Propionibacteriaceae</taxon>
        <taxon>Propioniciclava</taxon>
    </lineage>
</organism>
<sequence>MSDPQSPPPFPDFGKPLSADPAEPLASREAPFPDFGKPLAADPAEPLGSPGVPFTTPTFDAGPSPYGTGRTAEPRGFEAPGFGTPADPYATGFGTPTNAYATGFGSNPGGYDASAGRPAPPYAPAPYPVPAYGVMGPGYGVGISAPYGLDPLTGIPYSDKSKLAAGLLQIFLGWLGVGRFYMGNVGMGIAQILVTFLTMGFGILWPVIDGIIILAGSPRDSAGRPLRP</sequence>
<evidence type="ECO:0000256" key="5">
    <source>
        <dbReference type="SAM" id="MobiDB-lite"/>
    </source>
</evidence>
<feature type="transmembrane region" description="Helical" evidence="6">
    <location>
        <begin position="188"/>
        <end position="215"/>
    </location>
</feature>
<keyword evidence="9" id="KW-1185">Reference proteome</keyword>
<evidence type="ECO:0000256" key="4">
    <source>
        <dbReference type="ARBA" id="ARBA00023136"/>
    </source>
</evidence>
<dbReference type="Proteomes" id="UP000501058">
    <property type="component" value="Chromosome"/>
</dbReference>
<evidence type="ECO:0000313" key="9">
    <source>
        <dbReference type="Proteomes" id="UP000501058"/>
    </source>
</evidence>
<keyword evidence="4 6" id="KW-0472">Membrane</keyword>
<evidence type="ECO:0000256" key="1">
    <source>
        <dbReference type="ARBA" id="ARBA00004141"/>
    </source>
</evidence>
<dbReference type="Pfam" id="PF05154">
    <property type="entry name" value="TM2"/>
    <property type="match status" value="1"/>
</dbReference>
<dbReference type="AlphaFoldDB" id="A0A6G7Y360"/>
<feature type="domain" description="TM2" evidence="7">
    <location>
        <begin position="159"/>
        <end position="211"/>
    </location>
</feature>
<accession>A0A6G7Y360</accession>
<feature type="compositionally biased region" description="Pro residues" evidence="5">
    <location>
        <begin position="1"/>
        <end position="11"/>
    </location>
</feature>
<dbReference type="RefSeq" id="WP_166231185.1">
    <property type="nucleotide sequence ID" value="NZ_CP049865.1"/>
</dbReference>
<protein>
    <submittedName>
        <fullName evidence="8">NINE protein</fullName>
    </submittedName>
</protein>
<name>A0A6G7Y360_9ACTN</name>
<evidence type="ECO:0000256" key="3">
    <source>
        <dbReference type="ARBA" id="ARBA00022989"/>
    </source>
</evidence>
<evidence type="ECO:0000256" key="2">
    <source>
        <dbReference type="ARBA" id="ARBA00022692"/>
    </source>
</evidence>
<feature type="region of interest" description="Disordered" evidence="5">
    <location>
        <begin position="1"/>
        <end position="69"/>
    </location>
</feature>
<dbReference type="EMBL" id="CP049865">
    <property type="protein sequence ID" value="QIK71126.1"/>
    <property type="molecule type" value="Genomic_DNA"/>
</dbReference>
<proteinExistence type="predicted"/>
<keyword evidence="2 6" id="KW-0812">Transmembrane</keyword>
<keyword evidence="3 6" id="KW-1133">Transmembrane helix</keyword>
<evidence type="ECO:0000259" key="7">
    <source>
        <dbReference type="Pfam" id="PF05154"/>
    </source>
</evidence>
<dbReference type="KEGG" id="prv:G7070_01020"/>
<dbReference type="InterPro" id="IPR007829">
    <property type="entry name" value="TM2"/>
</dbReference>
<evidence type="ECO:0000313" key="8">
    <source>
        <dbReference type="EMBL" id="QIK71126.1"/>
    </source>
</evidence>
<comment type="subcellular location">
    <subcellularLocation>
        <location evidence="1">Membrane</location>
        <topology evidence="1">Multi-pass membrane protein</topology>
    </subcellularLocation>
</comment>
<feature type="transmembrane region" description="Helical" evidence="6">
    <location>
        <begin position="163"/>
        <end position="182"/>
    </location>
</feature>
<dbReference type="GO" id="GO:0016020">
    <property type="term" value="C:membrane"/>
    <property type="evidence" value="ECO:0007669"/>
    <property type="project" value="UniProtKB-SubCell"/>
</dbReference>